<evidence type="ECO:0000313" key="15">
    <source>
        <dbReference type="EMBL" id="CAF1697038.1"/>
    </source>
</evidence>
<sequence>MYFLNDVVSDIGVIDSFIIPDVISLYLALIAVEVRAGGDNSDPAMPTVIKAAVYLSCGAGVFYLLGREIKRRANYLSNILRVIELKRLGDYLQGDTTNILVVVSGKVGSAEPLNCKQGLLSVFVEEKAKVHFEIKLESGHLIKRSLNYLLQQNETSWYLEDNTGRVNVVEAESAVGFRDILNKYPLNIPSSEIFKKLVKPEGFKVLKYCCHESALNIGASLTFVGEAVRDKAGNIMIQRPKDLSFLVFGGEGSFNKMVSHRKANAEIYIFFSKVCGTIVVAMAIMYGVHFVRKFLLPFEWEKNKDLRKRSEKTISDSAAVQSMKKKKKKKKRKKKKMKMKMKIKMKMNLQLHFVLLNL</sequence>
<keyword evidence="9" id="KW-0862">Zinc</keyword>
<dbReference type="PANTHER" id="PTHR47568:SF3">
    <property type="entry name" value="RING-TYPE E3 UBIQUITIN TRANSFERASE"/>
    <property type="match status" value="1"/>
</dbReference>
<evidence type="ECO:0000256" key="9">
    <source>
        <dbReference type="ARBA" id="ARBA00022833"/>
    </source>
</evidence>
<evidence type="ECO:0000256" key="11">
    <source>
        <dbReference type="ARBA" id="ARBA00023136"/>
    </source>
</evidence>
<evidence type="ECO:0000256" key="6">
    <source>
        <dbReference type="ARBA" id="ARBA00022723"/>
    </source>
</evidence>
<evidence type="ECO:0000256" key="10">
    <source>
        <dbReference type="ARBA" id="ARBA00022989"/>
    </source>
</evidence>
<gene>
    <name evidence="15" type="ORF">DARMORV10_C03P05710.1</name>
</gene>
<evidence type="ECO:0000259" key="14">
    <source>
        <dbReference type="Pfam" id="PF12483"/>
    </source>
</evidence>
<keyword evidence="10 13" id="KW-1133">Transmembrane helix</keyword>
<feature type="domain" description="E3 Ubiquitin ligase MUL1-like" evidence="14">
    <location>
        <begin position="152"/>
        <end position="279"/>
    </location>
</feature>
<dbReference type="Pfam" id="PF12483">
    <property type="entry name" value="GIDE"/>
    <property type="match status" value="1"/>
</dbReference>
<dbReference type="PANTHER" id="PTHR47568">
    <property type="match status" value="1"/>
</dbReference>
<evidence type="ECO:0000256" key="13">
    <source>
        <dbReference type="SAM" id="Phobius"/>
    </source>
</evidence>
<organism evidence="15">
    <name type="scientific">Brassica napus</name>
    <name type="common">Rape</name>
    <dbReference type="NCBI Taxonomy" id="3708"/>
    <lineage>
        <taxon>Eukaryota</taxon>
        <taxon>Viridiplantae</taxon>
        <taxon>Streptophyta</taxon>
        <taxon>Embryophyta</taxon>
        <taxon>Tracheophyta</taxon>
        <taxon>Spermatophyta</taxon>
        <taxon>Magnoliopsida</taxon>
        <taxon>eudicotyledons</taxon>
        <taxon>Gunneridae</taxon>
        <taxon>Pentapetalae</taxon>
        <taxon>rosids</taxon>
        <taxon>malvids</taxon>
        <taxon>Brassicales</taxon>
        <taxon>Brassicaceae</taxon>
        <taxon>Brassiceae</taxon>
        <taxon>Brassica</taxon>
    </lineage>
</organism>
<proteinExistence type="predicted"/>
<feature type="region of interest" description="Disordered" evidence="12">
    <location>
        <begin position="317"/>
        <end position="339"/>
    </location>
</feature>
<protein>
    <recommendedName>
        <fullName evidence="3">RING-type E3 ubiquitin transferase</fullName>
        <ecNumber evidence="3">2.3.2.27</ecNumber>
    </recommendedName>
</protein>
<keyword evidence="8" id="KW-0833">Ubl conjugation pathway</keyword>
<evidence type="ECO:0000256" key="2">
    <source>
        <dbReference type="ARBA" id="ARBA00004141"/>
    </source>
</evidence>
<feature type="transmembrane region" description="Helical" evidence="13">
    <location>
        <begin position="12"/>
        <end position="32"/>
    </location>
</feature>
<feature type="transmembrane region" description="Helical" evidence="13">
    <location>
        <begin position="267"/>
        <end position="288"/>
    </location>
</feature>
<comment type="subcellular location">
    <subcellularLocation>
        <location evidence="2">Membrane</location>
        <topology evidence="2">Multi-pass membrane protein</topology>
    </subcellularLocation>
</comment>
<dbReference type="AlphaFoldDB" id="A0A816HVQ4"/>
<dbReference type="InterPro" id="IPR022170">
    <property type="entry name" value="MUL1-like"/>
</dbReference>
<reference evidence="15" key="1">
    <citation type="submission" date="2021-01" db="EMBL/GenBank/DDBJ databases">
        <authorList>
            <consortium name="Genoscope - CEA"/>
            <person name="William W."/>
        </authorList>
    </citation>
    <scope>NUCLEOTIDE SEQUENCE</scope>
</reference>
<dbReference type="InterPro" id="IPR044231">
    <property type="entry name" value="SP1/SPL1"/>
</dbReference>
<accession>A0A816HVQ4</accession>
<keyword evidence="5 13" id="KW-0812">Transmembrane</keyword>
<keyword evidence="6" id="KW-0479">Metal-binding</keyword>
<dbReference type="GO" id="GO:0016567">
    <property type="term" value="P:protein ubiquitination"/>
    <property type="evidence" value="ECO:0007669"/>
    <property type="project" value="InterPro"/>
</dbReference>
<dbReference type="GO" id="GO:0008270">
    <property type="term" value="F:zinc ion binding"/>
    <property type="evidence" value="ECO:0007669"/>
    <property type="project" value="UniProtKB-KW"/>
</dbReference>
<dbReference type="EC" id="2.3.2.27" evidence="3"/>
<feature type="compositionally biased region" description="Basic residues" evidence="12">
    <location>
        <begin position="323"/>
        <end position="339"/>
    </location>
</feature>
<dbReference type="GO" id="GO:0061630">
    <property type="term" value="F:ubiquitin protein ligase activity"/>
    <property type="evidence" value="ECO:0007669"/>
    <property type="project" value="UniProtKB-EC"/>
</dbReference>
<evidence type="ECO:0000256" key="3">
    <source>
        <dbReference type="ARBA" id="ARBA00012483"/>
    </source>
</evidence>
<evidence type="ECO:0000256" key="5">
    <source>
        <dbReference type="ARBA" id="ARBA00022692"/>
    </source>
</evidence>
<evidence type="ECO:0000256" key="8">
    <source>
        <dbReference type="ARBA" id="ARBA00022786"/>
    </source>
</evidence>
<dbReference type="Proteomes" id="UP001295469">
    <property type="component" value="Chromosome C03"/>
</dbReference>
<dbReference type="GO" id="GO:0016020">
    <property type="term" value="C:membrane"/>
    <property type="evidence" value="ECO:0007669"/>
    <property type="project" value="UniProtKB-SubCell"/>
</dbReference>
<evidence type="ECO:0000256" key="7">
    <source>
        <dbReference type="ARBA" id="ARBA00022771"/>
    </source>
</evidence>
<evidence type="ECO:0000256" key="4">
    <source>
        <dbReference type="ARBA" id="ARBA00022679"/>
    </source>
</evidence>
<keyword evidence="11 13" id="KW-0472">Membrane</keyword>
<comment type="catalytic activity">
    <reaction evidence="1">
        <text>S-ubiquitinyl-[E2 ubiquitin-conjugating enzyme]-L-cysteine + [acceptor protein]-L-lysine = [E2 ubiquitin-conjugating enzyme]-L-cysteine + N(6)-ubiquitinyl-[acceptor protein]-L-lysine.</text>
        <dbReference type="EC" id="2.3.2.27"/>
    </reaction>
</comment>
<dbReference type="EMBL" id="HG994367">
    <property type="protein sequence ID" value="CAF1697038.1"/>
    <property type="molecule type" value="Genomic_DNA"/>
</dbReference>
<name>A0A816HVQ4_BRANA</name>
<keyword evidence="7" id="KW-0863">Zinc-finger</keyword>
<feature type="transmembrane region" description="Helical" evidence="13">
    <location>
        <begin position="44"/>
        <end position="65"/>
    </location>
</feature>
<keyword evidence="4" id="KW-0808">Transferase</keyword>
<evidence type="ECO:0000256" key="12">
    <source>
        <dbReference type="SAM" id="MobiDB-lite"/>
    </source>
</evidence>
<evidence type="ECO:0000256" key="1">
    <source>
        <dbReference type="ARBA" id="ARBA00000900"/>
    </source>
</evidence>